<evidence type="ECO:0000313" key="7">
    <source>
        <dbReference type="EMBL" id="MBB5211128.1"/>
    </source>
</evidence>
<sequence length="506" mass="55544">MDLNPVFGSILPHIRATPVQPTSCSVELCCTRANRPMTTPPTPPTDQPITNSSLYQRVDLERWWQPNRLLQTSAWLPVIGVPALLVYGFFSISLDSVPDKASQLAIVCGLLMLAIYGRPVDGVSLRRSGIVWLAVAAIIVALISWGCSWVTHPHWAESSFKVHRLTNWFAMIPVAVLLGGQLRNTYTLWAAALLGLLLSPWISGGGWQEWQQGISGSRVDFGLHNAQHTAMLFGTGALGLLAFAPGILRARPGCWVFRAIWALSLIICITALVLTQTRGGWIGMLFALVVIICAAIVTLRKRFQGQRRYIAAATIATCGTAALVGYLGFGEIVSHRLEAEQKTIALVQQGDLENLPFSSAGIRIRTWAESLQWIAQRPLVGWGGNGRSLIFDYSNNLPDEIKKNFGHLHNSYLDLTVNFGLLGLLLLGALVYWLVNRCLRYYRAGLVSGSNVVFCLSFTVFFGVINLFESYLFYDSGRFVMAVVGGGLLTQLWAAKRQQAATTGKP</sequence>
<feature type="transmembrane region" description="Helical" evidence="5">
    <location>
        <begin position="227"/>
        <end position="248"/>
    </location>
</feature>
<name>A0AA89PIU7_9GAMM</name>
<evidence type="ECO:0000256" key="4">
    <source>
        <dbReference type="ARBA" id="ARBA00023136"/>
    </source>
</evidence>
<proteinExistence type="predicted"/>
<feature type="transmembrane region" description="Helical" evidence="5">
    <location>
        <begin position="100"/>
        <end position="117"/>
    </location>
</feature>
<dbReference type="Proteomes" id="UP000563601">
    <property type="component" value="Unassembled WGS sequence"/>
</dbReference>
<dbReference type="AlphaFoldDB" id="A0AA89PIU7"/>
<keyword evidence="2 5" id="KW-0812">Transmembrane</keyword>
<evidence type="ECO:0000256" key="1">
    <source>
        <dbReference type="ARBA" id="ARBA00004141"/>
    </source>
</evidence>
<feature type="transmembrane region" description="Helical" evidence="5">
    <location>
        <begin position="477"/>
        <end position="495"/>
    </location>
</feature>
<dbReference type="InterPro" id="IPR051533">
    <property type="entry name" value="WaaL-like"/>
</dbReference>
<evidence type="ECO:0000313" key="8">
    <source>
        <dbReference type="Proteomes" id="UP000563601"/>
    </source>
</evidence>
<evidence type="ECO:0000256" key="3">
    <source>
        <dbReference type="ARBA" id="ARBA00022989"/>
    </source>
</evidence>
<keyword evidence="3 5" id="KW-1133">Transmembrane helix</keyword>
<feature type="transmembrane region" description="Helical" evidence="5">
    <location>
        <begin position="129"/>
        <end position="151"/>
    </location>
</feature>
<dbReference type="Pfam" id="PF04932">
    <property type="entry name" value="Wzy_C"/>
    <property type="match status" value="1"/>
</dbReference>
<dbReference type="PANTHER" id="PTHR37422">
    <property type="entry name" value="TEICHURONIC ACID BIOSYNTHESIS PROTEIN TUAE"/>
    <property type="match status" value="1"/>
</dbReference>
<dbReference type="GO" id="GO:0016757">
    <property type="term" value="F:glycosyltransferase activity"/>
    <property type="evidence" value="ECO:0007669"/>
    <property type="project" value="UniProtKB-KW"/>
</dbReference>
<feature type="transmembrane region" description="Helical" evidence="5">
    <location>
        <begin position="309"/>
        <end position="329"/>
    </location>
</feature>
<feature type="transmembrane region" description="Helical" evidence="5">
    <location>
        <begin position="163"/>
        <end position="179"/>
    </location>
</feature>
<keyword evidence="7" id="KW-0328">Glycosyltransferase</keyword>
<evidence type="ECO:0000256" key="2">
    <source>
        <dbReference type="ARBA" id="ARBA00022692"/>
    </source>
</evidence>
<feature type="transmembrane region" description="Helical" evidence="5">
    <location>
        <begin position="186"/>
        <end position="207"/>
    </location>
</feature>
<feature type="transmembrane region" description="Helical" evidence="5">
    <location>
        <begin position="74"/>
        <end position="94"/>
    </location>
</feature>
<dbReference type="PANTHER" id="PTHR37422:SF13">
    <property type="entry name" value="LIPOPOLYSACCHARIDE BIOSYNTHESIS PROTEIN PA4999-RELATED"/>
    <property type="match status" value="1"/>
</dbReference>
<evidence type="ECO:0000256" key="5">
    <source>
        <dbReference type="SAM" id="Phobius"/>
    </source>
</evidence>
<feature type="domain" description="O-antigen ligase-related" evidence="6">
    <location>
        <begin position="264"/>
        <end position="427"/>
    </location>
</feature>
<reference evidence="7 8" key="1">
    <citation type="submission" date="2020-08" db="EMBL/GenBank/DDBJ databases">
        <title>Genomic Encyclopedia of Type Strains, Phase IV (KMG-IV): sequencing the most valuable type-strain genomes for metagenomic binning, comparative biology and taxonomic classification.</title>
        <authorList>
            <person name="Goeker M."/>
        </authorList>
    </citation>
    <scope>NUCLEOTIDE SEQUENCE [LARGE SCALE GENOMIC DNA]</scope>
    <source>
        <strain evidence="7 8">DSM 11525</strain>
    </source>
</reference>
<keyword evidence="7" id="KW-0436">Ligase</keyword>
<protein>
    <submittedName>
        <fullName evidence="7">O-antigen ligase</fullName>
        <ecNumber evidence="7">2.4.1.-</ecNumber>
    </submittedName>
</protein>
<dbReference type="InterPro" id="IPR007016">
    <property type="entry name" value="O-antigen_ligase-rel_domated"/>
</dbReference>
<dbReference type="EC" id="2.4.1.-" evidence="7"/>
<dbReference type="RefSeq" id="WP_183946609.1">
    <property type="nucleotide sequence ID" value="NZ_JACHHR010000002.1"/>
</dbReference>
<keyword evidence="7" id="KW-0808">Transferase</keyword>
<dbReference type="GO" id="GO:0016020">
    <property type="term" value="C:membrane"/>
    <property type="evidence" value="ECO:0007669"/>
    <property type="project" value="UniProtKB-SubCell"/>
</dbReference>
<feature type="transmembrane region" description="Helical" evidence="5">
    <location>
        <begin position="415"/>
        <end position="435"/>
    </location>
</feature>
<feature type="transmembrane region" description="Helical" evidence="5">
    <location>
        <begin position="442"/>
        <end position="465"/>
    </location>
</feature>
<dbReference type="EMBL" id="JACHHR010000002">
    <property type="protein sequence ID" value="MBB5211128.1"/>
    <property type="molecule type" value="Genomic_DNA"/>
</dbReference>
<evidence type="ECO:0000259" key="6">
    <source>
        <dbReference type="Pfam" id="PF04932"/>
    </source>
</evidence>
<dbReference type="GO" id="GO:0016874">
    <property type="term" value="F:ligase activity"/>
    <property type="evidence" value="ECO:0007669"/>
    <property type="project" value="UniProtKB-KW"/>
</dbReference>
<gene>
    <name evidence="7" type="ORF">HNQ53_001346</name>
</gene>
<accession>A0AA89PIU7</accession>
<feature type="transmembrane region" description="Helical" evidence="5">
    <location>
        <begin position="255"/>
        <end position="274"/>
    </location>
</feature>
<feature type="transmembrane region" description="Helical" evidence="5">
    <location>
        <begin position="280"/>
        <end position="297"/>
    </location>
</feature>
<comment type="caution">
    <text evidence="7">The sequence shown here is derived from an EMBL/GenBank/DDBJ whole genome shotgun (WGS) entry which is preliminary data.</text>
</comment>
<keyword evidence="4 5" id="KW-0472">Membrane</keyword>
<comment type="subcellular location">
    <subcellularLocation>
        <location evidence="1">Membrane</location>
        <topology evidence="1">Multi-pass membrane protein</topology>
    </subcellularLocation>
</comment>
<organism evidence="7 8">
    <name type="scientific">Microbulbifer hydrolyticus</name>
    <dbReference type="NCBI Taxonomy" id="48074"/>
    <lineage>
        <taxon>Bacteria</taxon>
        <taxon>Pseudomonadati</taxon>
        <taxon>Pseudomonadota</taxon>
        <taxon>Gammaproteobacteria</taxon>
        <taxon>Cellvibrionales</taxon>
        <taxon>Microbulbiferaceae</taxon>
        <taxon>Microbulbifer</taxon>
    </lineage>
</organism>